<comment type="subunit">
    <text evidence="9">The complex comprises the extracytoplasmic solute receptor protein and the two transmembrane proteins.</text>
</comment>
<dbReference type="PANTHER" id="PTHR35011:SF2">
    <property type="entry name" value="2,3-DIKETO-L-GULONATE TRAP TRANSPORTER SMALL PERMEASE PROTEIN YIAM"/>
    <property type="match status" value="1"/>
</dbReference>
<feature type="transmembrane region" description="Helical" evidence="9">
    <location>
        <begin position="46"/>
        <end position="62"/>
    </location>
</feature>
<evidence type="ECO:0000259" key="10">
    <source>
        <dbReference type="Pfam" id="PF04290"/>
    </source>
</evidence>
<proteinExistence type="inferred from homology"/>
<evidence type="ECO:0000256" key="2">
    <source>
        <dbReference type="ARBA" id="ARBA00022448"/>
    </source>
</evidence>
<dbReference type="PANTHER" id="PTHR35011">
    <property type="entry name" value="2,3-DIKETO-L-GULONATE TRAP TRANSPORTER SMALL PERMEASE PROTEIN YIAM"/>
    <property type="match status" value="1"/>
</dbReference>
<dbReference type="Pfam" id="PF04290">
    <property type="entry name" value="DctQ"/>
    <property type="match status" value="1"/>
</dbReference>
<keyword evidence="7 9" id="KW-0472">Membrane</keyword>
<feature type="transmembrane region" description="Helical" evidence="9">
    <location>
        <begin position="126"/>
        <end position="144"/>
    </location>
</feature>
<accession>A0A0A3AR05</accession>
<comment type="caution">
    <text evidence="11">The sequence shown here is derived from an EMBL/GenBank/DDBJ whole genome shotgun (WGS) entry which is preliminary data.</text>
</comment>
<feature type="transmembrane region" description="Helical" evidence="9">
    <location>
        <begin position="12"/>
        <end position="34"/>
    </location>
</feature>
<dbReference type="OrthoDB" id="2085311at2"/>
<name>A0A0A3AR05_9PAST</name>
<feature type="transmembrane region" description="Helical" evidence="9">
    <location>
        <begin position="83"/>
        <end position="106"/>
    </location>
</feature>
<dbReference type="EMBL" id="JSUM01000017">
    <property type="protein sequence ID" value="KGQ69530.1"/>
    <property type="molecule type" value="Genomic_DNA"/>
</dbReference>
<feature type="domain" description="Tripartite ATP-independent periplasmic transporters DctQ component" evidence="10">
    <location>
        <begin position="21"/>
        <end position="149"/>
    </location>
</feature>
<evidence type="ECO:0000256" key="9">
    <source>
        <dbReference type="RuleBase" id="RU369079"/>
    </source>
</evidence>
<keyword evidence="3" id="KW-1003">Cell membrane</keyword>
<comment type="function">
    <text evidence="9">Part of the tripartite ATP-independent periplasmic (TRAP) transport system.</text>
</comment>
<keyword evidence="4 9" id="KW-0997">Cell inner membrane</keyword>
<dbReference type="InterPro" id="IPR007387">
    <property type="entry name" value="TRAP_DctQ"/>
</dbReference>
<evidence type="ECO:0000256" key="8">
    <source>
        <dbReference type="ARBA" id="ARBA00038436"/>
    </source>
</evidence>
<evidence type="ECO:0000313" key="11">
    <source>
        <dbReference type="EMBL" id="KGQ69530.1"/>
    </source>
</evidence>
<gene>
    <name evidence="11" type="ORF">OA57_10970</name>
</gene>
<keyword evidence="2 9" id="KW-0813">Transport</keyword>
<keyword evidence="12" id="KW-1185">Reference proteome</keyword>
<keyword evidence="5 9" id="KW-0812">Transmembrane</keyword>
<reference evidence="11 12" key="1">
    <citation type="submission" date="2014-11" db="EMBL/GenBank/DDBJ databases">
        <title>Draft genome sequence of Chelonobacter oris 1662T, associated with respiratory disease in Hermann's Tortoises.</title>
        <authorList>
            <person name="Kudirkiene E."/>
            <person name="Hansen M.J."/>
            <person name="Bojesen A.M."/>
        </authorList>
    </citation>
    <scope>NUCLEOTIDE SEQUENCE [LARGE SCALE GENOMIC DNA]</scope>
    <source>
        <strain evidence="11 12">1662</strain>
    </source>
</reference>
<organism evidence="11 12">
    <name type="scientific">Chelonobacter oris</name>
    <dbReference type="NCBI Taxonomy" id="505317"/>
    <lineage>
        <taxon>Bacteria</taxon>
        <taxon>Pseudomonadati</taxon>
        <taxon>Pseudomonadota</taxon>
        <taxon>Gammaproteobacteria</taxon>
        <taxon>Pasteurellales</taxon>
        <taxon>Pasteurellaceae</taxon>
        <taxon>Chelonobacter</taxon>
    </lineage>
</organism>
<comment type="similarity">
    <text evidence="8 9">Belongs to the TRAP transporter small permease family.</text>
</comment>
<dbReference type="STRING" id="505317.OA57_10970"/>
<protein>
    <recommendedName>
        <fullName evidence="9">TRAP transporter small permease protein</fullName>
    </recommendedName>
</protein>
<evidence type="ECO:0000256" key="6">
    <source>
        <dbReference type="ARBA" id="ARBA00022989"/>
    </source>
</evidence>
<dbReference type="AlphaFoldDB" id="A0A0A3AR05"/>
<dbReference type="RefSeq" id="WP_034617757.1">
    <property type="nucleotide sequence ID" value="NZ_JSUM01000017.1"/>
</dbReference>
<dbReference type="GO" id="GO:0005886">
    <property type="term" value="C:plasma membrane"/>
    <property type="evidence" value="ECO:0007669"/>
    <property type="project" value="UniProtKB-SubCell"/>
</dbReference>
<evidence type="ECO:0000313" key="12">
    <source>
        <dbReference type="Proteomes" id="UP000030380"/>
    </source>
</evidence>
<comment type="subcellular location">
    <subcellularLocation>
        <location evidence="1 9">Cell inner membrane</location>
        <topology evidence="1 9">Multi-pass membrane protein</topology>
    </subcellularLocation>
</comment>
<evidence type="ECO:0000256" key="7">
    <source>
        <dbReference type="ARBA" id="ARBA00023136"/>
    </source>
</evidence>
<evidence type="ECO:0000256" key="3">
    <source>
        <dbReference type="ARBA" id="ARBA00022475"/>
    </source>
</evidence>
<evidence type="ECO:0000256" key="5">
    <source>
        <dbReference type="ARBA" id="ARBA00022692"/>
    </source>
</evidence>
<dbReference type="InterPro" id="IPR055348">
    <property type="entry name" value="DctQ"/>
</dbReference>
<sequence>MLNFINKLISNILILMMILLTFCVIWQVISRYILSAPSTITEELSRFLMIWICLLGASYAVGQKRHLSIDLLNSFISDINQSRLQFIINIIILIFSLLLTWGGIFLVRNVLLSEQVSPALRIPMGYIYIILPASSILIVYYIIIDIYKGFLYGK</sequence>
<evidence type="ECO:0000256" key="4">
    <source>
        <dbReference type="ARBA" id="ARBA00022519"/>
    </source>
</evidence>
<dbReference type="GO" id="GO:0022857">
    <property type="term" value="F:transmembrane transporter activity"/>
    <property type="evidence" value="ECO:0007669"/>
    <property type="project" value="UniProtKB-UniRule"/>
</dbReference>
<keyword evidence="6 9" id="KW-1133">Transmembrane helix</keyword>
<dbReference type="GO" id="GO:0015740">
    <property type="term" value="P:C4-dicarboxylate transport"/>
    <property type="evidence" value="ECO:0007669"/>
    <property type="project" value="TreeGrafter"/>
</dbReference>
<dbReference type="Proteomes" id="UP000030380">
    <property type="component" value="Unassembled WGS sequence"/>
</dbReference>
<evidence type="ECO:0000256" key="1">
    <source>
        <dbReference type="ARBA" id="ARBA00004429"/>
    </source>
</evidence>